<dbReference type="EMBL" id="FONQ01000008">
    <property type="protein sequence ID" value="SFF06002.1"/>
    <property type="molecule type" value="Genomic_DNA"/>
</dbReference>
<sequence>MKTILVPTDFSIPADSAIHYAVKLAVLWDASLILYHSFIPYESGFYLLSLNEKDNMEAHKKVTNRLTAINNSIVKKNPNLSISIHVDQGPEGIKIIDFCKKSKADLIVMGTKGASGLKEKLIGSFTAEVTINAPCPVLAIPNKYKFKVPEKITYATNYSKKDKKVLQLLLEFNRIFDAKINILHVDWGITLFTADEDYDRYKKTTQNHFKDFEFTYHHTVGKDISKTILEETLIDKTDMIVMNPLKRKGIWNRIFHRSVTKKMAYHVPIPLLTIPIK</sequence>
<dbReference type="Proteomes" id="UP000198596">
    <property type="component" value="Unassembled WGS sequence"/>
</dbReference>
<comment type="similarity">
    <text evidence="1">Belongs to the universal stress protein A family.</text>
</comment>
<dbReference type="STRING" id="935223.SAMN04488131_10818"/>
<dbReference type="PRINTS" id="PR01438">
    <property type="entry name" value="UNVRSLSTRESS"/>
</dbReference>
<dbReference type="PANTHER" id="PTHR46268:SF6">
    <property type="entry name" value="UNIVERSAL STRESS PROTEIN UP12"/>
    <property type="match status" value="1"/>
</dbReference>
<dbReference type="InterPro" id="IPR006015">
    <property type="entry name" value="Universal_stress_UspA"/>
</dbReference>
<evidence type="ECO:0000256" key="1">
    <source>
        <dbReference type="ARBA" id="ARBA00008791"/>
    </source>
</evidence>
<dbReference type="Pfam" id="PF00582">
    <property type="entry name" value="Usp"/>
    <property type="match status" value="1"/>
</dbReference>
<dbReference type="CDD" id="cd00293">
    <property type="entry name" value="USP-like"/>
    <property type="match status" value="2"/>
</dbReference>
<evidence type="ECO:0000313" key="4">
    <source>
        <dbReference type="Proteomes" id="UP000198596"/>
    </source>
</evidence>
<evidence type="ECO:0000313" key="3">
    <source>
        <dbReference type="EMBL" id="SFF06002.1"/>
    </source>
</evidence>
<organism evidence="3 4">
    <name type="scientific">Flavobacterium xueshanense</name>
    <dbReference type="NCBI Taxonomy" id="935223"/>
    <lineage>
        <taxon>Bacteria</taxon>
        <taxon>Pseudomonadati</taxon>
        <taxon>Bacteroidota</taxon>
        <taxon>Flavobacteriia</taxon>
        <taxon>Flavobacteriales</taxon>
        <taxon>Flavobacteriaceae</taxon>
        <taxon>Flavobacterium</taxon>
    </lineage>
</organism>
<feature type="domain" description="UspA" evidence="2">
    <location>
        <begin position="1"/>
        <end position="141"/>
    </location>
</feature>
<dbReference type="RefSeq" id="WP_091205089.1">
    <property type="nucleotide sequence ID" value="NZ_FONQ01000008.1"/>
</dbReference>
<proteinExistence type="inferred from homology"/>
<dbReference type="AlphaFoldDB" id="A0A1I2FKK6"/>
<dbReference type="Gene3D" id="3.40.50.12370">
    <property type="match status" value="1"/>
</dbReference>
<keyword evidence="4" id="KW-1185">Reference proteome</keyword>
<dbReference type="SUPFAM" id="SSF52402">
    <property type="entry name" value="Adenine nucleotide alpha hydrolases-like"/>
    <property type="match status" value="2"/>
</dbReference>
<dbReference type="OrthoDB" id="9788959at2"/>
<accession>A0A1I2FKK6</accession>
<dbReference type="PANTHER" id="PTHR46268">
    <property type="entry name" value="STRESS RESPONSE PROTEIN NHAX"/>
    <property type="match status" value="1"/>
</dbReference>
<evidence type="ECO:0000259" key="2">
    <source>
        <dbReference type="Pfam" id="PF00582"/>
    </source>
</evidence>
<dbReference type="InterPro" id="IPR006016">
    <property type="entry name" value="UspA"/>
</dbReference>
<gene>
    <name evidence="3" type="ORF">SAMN04488131_10818</name>
</gene>
<name>A0A1I2FKK6_9FLAO</name>
<reference evidence="4" key="1">
    <citation type="submission" date="2016-10" db="EMBL/GenBank/DDBJ databases">
        <authorList>
            <person name="Varghese N."/>
            <person name="Submissions S."/>
        </authorList>
    </citation>
    <scope>NUCLEOTIDE SEQUENCE [LARGE SCALE GENOMIC DNA]</scope>
    <source>
        <strain evidence="4">CGMCC 1.9227</strain>
    </source>
</reference>
<protein>
    <submittedName>
        <fullName evidence="3">Nucleotide-binding universal stress protein, UspA family</fullName>
    </submittedName>
</protein>